<evidence type="ECO:0000256" key="5">
    <source>
        <dbReference type="ARBA" id="ARBA00023235"/>
    </source>
</evidence>
<keyword evidence="5" id="KW-0413">Isomerase</keyword>
<evidence type="ECO:0000256" key="3">
    <source>
        <dbReference type="ARBA" id="ARBA00022729"/>
    </source>
</evidence>
<name>A0ABW4SGA8_9BACL</name>
<feature type="compositionally biased region" description="Basic and acidic residues" evidence="6">
    <location>
        <begin position="25"/>
        <end position="45"/>
    </location>
</feature>
<dbReference type="InterPro" id="IPR027304">
    <property type="entry name" value="Trigger_fact/SurA_dom_sf"/>
</dbReference>
<sequence length="262" mass="29495">MKIKKILFPFIVGALAFSLAACGDDDKAKKEETPKGEVQEEAKEEVSEDANAEQESAEEMQAKLEEQQLDAKKLVAVVNDEELTGEEYNVALASIQSQMMQTGQDLTSKESIEQIKEQTIDTLVNQALILQSAKKEDIKASKAEIDEKYVTFEEQFGGKKELEQALKDQKVDEKTFENQIIDSIIFAKYLEKMIPTEKVSDEEIQNYYDQAVADAKEAEQEVPPFEEASEQIAGILSQQEQQKNLAAHVEELKENAKIELKI</sequence>
<evidence type="ECO:0000313" key="8">
    <source>
        <dbReference type="EMBL" id="MFD1928009.1"/>
    </source>
</evidence>
<protein>
    <recommendedName>
        <fullName evidence="2">peptidylprolyl isomerase</fullName>
        <ecNumber evidence="2">5.2.1.8</ecNumber>
    </recommendedName>
</protein>
<evidence type="ECO:0000256" key="4">
    <source>
        <dbReference type="ARBA" id="ARBA00023110"/>
    </source>
</evidence>
<accession>A0ABW4SGA8</accession>
<gene>
    <name evidence="8" type="ORF">ACFSFY_08055</name>
</gene>
<dbReference type="PANTHER" id="PTHR47245">
    <property type="entry name" value="PEPTIDYLPROLYL ISOMERASE"/>
    <property type="match status" value="1"/>
</dbReference>
<evidence type="ECO:0000256" key="1">
    <source>
        <dbReference type="ARBA" id="ARBA00000971"/>
    </source>
</evidence>
<dbReference type="EMBL" id="JBHUGI010000024">
    <property type="protein sequence ID" value="MFD1928009.1"/>
    <property type="molecule type" value="Genomic_DNA"/>
</dbReference>
<dbReference type="RefSeq" id="WP_381536984.1">
    <property type="nucleotide sequence ID" value="NZ_JBHUGI010000024.1"/>
</dbReference>
<dbReference type="SUPFAM" id="SSF109998">
    <property type="entry name" value="Triger factor/SurA peptide-binding domain-like"/>
    <property type="match status" value="1"/>
</dbReference>
<comment type="caution">
    <text evidence="8">The sequence shown here is derived from an EMBL/GenBank/DDBJ whole genome shotgun (WGS) entry which is preliminary data.</text>
</comment>
<feature type="region of interest" description="Disordered" evidence="6">
    <location>
        <begin position="25"/>
        <end position="61"/>
    </location>
</feature>
<dbReference type="InterPro" id="IPR050245">
    <property type="entry name" value="PrsA_foldase"/>
</dbReference>
<keyword evidence="4" id="KW-0697">Rotamase</keyword>
<dbReference type="Proteomes" id="UP001597218">
    <property type="component" value="Unassembled WGS sequence"/>
</dbReference>
<evidence type="ECO:0000256" key="7">
    <source>
        <dbReference type="SAM" id="SignalP"/>
    </source>
</evidence>
<keyword evidence="3 7" id="KW-0732">Signal</keyword>
<organism evidence="8 9">
    <name type="scientific">Sporosarcina siberiensis</name>
    <dbReference type="NCBI Taxonomy" id="1365606"/>
    <lineage>
        <taxon>Bacteria</taxon>
        <taxon>Bacillati</taxon>
        <taxon>Bacillota</taxon>
        <taxon>Bacilli</taxon>
        <taxon>Bacillales</taxon>
        <taxon>Caryophanaceae</taxon>
        <taxon>Sporosarcina</taxon>
    </lineage>
</organism>
<comment type="catalytic activity">
    <reaction evidence="1">
        <text>[protein]-peptidylproline (omega=180) = [protein]-peptidylproline (omega=0)</text>
        <dbReference type="Rhea" id="RHEA:16237"/>
        <dbReference type="Rhea" id="RHEA-COMP:10747"/>
        <dbReference type="Rhea" id="RHEA-COMP:10748"/>
        <dbReference type="ChEBI" id="CHEBI:83833"/>
        <dbReference type="ChEBI" id="CHEBI:83834"/>
        <dbReference type="EC" id="5.2.1.8"/>
    </reaction>
</comment>
<evidence type="ECO:0000256" key="2">
    <source>
        <dbReference type="ARBA" id="ARBA00013194"/>
    </source>
</evidence>
<dbReference type="Gene3D" id="1.10.4030.10">
    <property type="entry name" value="Porin chaperone SurA, peptide-binding domain"/>
    <property type="match status" value="1"/>
</dbReference>
<feature type="signal peptide" evidence="7">
    <location>
        <begin position="1"/>
        <end position="20"/>
    </location>
</feature>
<evidence type="ECO:0000313" key="9">
    <source>
        <dbReference type="Proteomes" id="UP001597218"/>
    </source>
</evidence>
<feature type="compositionally biased region" description="Acidic residues" evidence="6">
    <location>
        <begin position="46"/>
        <end position="58"/>
    </location>
</feature>
<reference evidence="9" key="1">
    <citation type="journal article" date="2019" name="Int. J. Syst. Evol. Microbiol.">
        <title>The Global Catalogue of Microorganisms (GCM) 10K type strain sequencing project: providing services to taxonomists for standard genome sequencing and annotation.</title>
        <authorList>
            <consortium name="The Broad Institute Genomics Platform"/>
            <consortium name="The Broad Institute Genome Sequencing Center for Infectious Disease"/>
            <person name="Wu L."/>
            <person name="Ma J."/>
        </authorList>
    </citation>
    <scope>NUCLEOTIDE SEQUENCE [LARGE SCALE GENOMIC DNA]</scope>
    <source>
        <strain evidence="9">CGMCC 4.7177</strain>
    </source>
</reference>
<dbReference type="PROSITE" id="PS51257">
    <property type="entry name" value="PROKAR_LIPOPROTEIN"/>
    <property type="match status" value="1"/>
</dbReference>
<dbReference type="Pfam" id="PF13624">
    <property type="entry name" value="SurA_N_3"/>
    <property type="match status" value="1"/>
</dbReference>
<dbReference type="EC" id="5.2.1.8" evidence="2"/>
<proteinExistence type="predicted"/>
<evidence type="ECO:0000256" key="6">
    <source>
        <dbReference type="SAM" id="MobiDB-lite"/>
    </source>
</evidence>
<keyword evidence="9" id="KW-1185">Reference proteome</keyword>
<feature type="chain" id="PRO_5045497795" description="peptidylprolyl isomerase" evidence="7">
    <location>
        <begin position="21"/>
        <end position="262"/>
    </location>
</feature>
<dbReference type="PANTHER" id="PTHR47245:SF1">
    <property type="entry name" value="FOLDASE PROTEIN PRSA"/>
    <property type="match status" value="1"/>
</dbReference>